<dbReference type="Proteomes" id="UP001597601">
    <property type="component" value="Unassembled WGS sequence"/>
</dbReference>
<dbReference type="EMBL" id="JBHUON010000004">
    <property type="protein sequence ID" value="MFD2864053.1"/>
    <property type="molecule type" value="Genomic_DNA"/>
</dbReference>
<dbReference type="Gene3D" id="3.40.50.720">
    <property type="entry name" value="NAD(P)-binding Rossmann-like Domain"/>
    <property type="match status" value="1"/>
</dbReference>
<dbReference type="PANTHER" id="PTHR43245:SF13">
    <property type="entry name" value="UDP-D-APIOSE_UDP-D-XYLOSE SYNTHASE 2"/>
    <property type="match status" value="1"/>
</dbReference>
<dbReference type="InterPro" id="IPR036291">
    <property type="entry name" value="NAD(P)-bd_dom_sf"/>
</dbReference>
<name>A0ABW5XLS7_9SPHI</name>
<keyword evidence="3" id="KW-1185">Reference proteome</keyword>
<dbReference type="PANTHER" id="PTHR43245">
    <property type="entry name" value="BIFUNCTIONAL POLYMYXIN RESISTANCE PROTEIN ARNA"/>
    <property type="match status" value="1"/>
</dbReference>
<feature type="domain" description="NAD-dependent epimerase/dehydratase" evidence="1">
    <location>
        <begin position="4"/>
        <end position="213"/>
    </location>
</feature>
<gene>
    <name evidence="2" type="ORF">ACFSYC_05070</name>
</gene>
<reference evidence="3" key="1">
    <citation type="journal article" date="2019" name="Int. J. Syst. Evol. Microbiol.">
        <title>The Global Catalogue of Microorganisms (GCM) 10K type strain sequencing project: providing services to taxonomists for standard genome sequencing and annotation.</title>
        <authorList>
            <consortium name="The Broad Institute Genomics Platform"/>
            <consortium name="The Broad Institute Genome Sequencing Center for Infectious Disease"/>
            <person name="Wu L."/>
            <person name="Ma J."/>
        </authorList>
    </citation>
    <scope>NUCLEOTIDE SEQUENCE [LARGE SCALE GENOMIC DNA]</scope>
    <source>
        <strain evidence="3">KCTC 52232</strain>
    </source>
</reference>
<evidence type="ECO:0000259" key="1">
    <source>
        <dbReference type="Pfam" id="PF01370"/>
    </source>
</evidence>
<dbReference type="InterPro" id="IPR050177">
    <property type="entry name" value="Lipid_A_modif_metabolic_enz"/>
</dbReference>
<dbReference type="Pfam" id="PF01370">
    <property type="entry name" value="Epimerase"/>
    <property type="match status" value="1"/>
</dbReference>
<dbReference type="InterPro" id="IPR001509">
    <property type="entry name" value="Epimerase_deHydtase"/>
</dbReference>
<evidence type="ECO:0000313" key="2">
    <source>
        <dbReference type="EMBL" id="MFD2864053.1"/>
    </source>
</evidence>
<dbReference type="RefSeq" id="WP_377124195.1">
    <property type="nucleotide sequence ID" value="NZ_JBHUHN010000001.1"/>
</dbReference>
<organism evidence="2 3">
    <name type="scientific">Mucilaginibacter antarcticus</name>
    <dbReference type="NCBI Taxonomy" id="1855725"/>
    <lineage>
        <taxon>Bacteria</taxon>
        <taxon>Pseudomonadati</taxon>
        <taxon>Bacteroidota</taxon>
        <taxon>Sphingobacteriia</taxon>
        <taxon>Sphingobacteriales</taxon>
        <taxon>Sphingobacteriaceae</taxon>
        <taxon>Mucilaginibacter</taxon>
    </lineage>
</organism>
<comment type="caution">
    <text evidence="2">The sequence shown here is derived from an EMBL/GenBank/DDBJ whole genome shotgun (WGS) entry which is preliminary data.</text>
</comment>
<dbReference type="SUPFAM" id="SSF51735">
    <property type="entry name" value="NAD(P)-binding Rossmann-fold domains"/>
    <property type="match status" value="1"/>
</dbReference>
<sequence length="308" mass="34902">MHTILGAGGPVANALTLELENNNQTVRLISRKPIIPAKANTTWQKADLLNYDELSAAAKGATVIYLCAGLVYDKNIWREQWPILMQNVINVTKQNNARLIFFDNVYMYGLVNGPMTEETPYNPISEKGKIRAGIADMLMDEIKAGNIQASIARAADFYGTNSMNSFFDMMVLDKFSKKQTAQWMGDVNKLHTFSYIPDMGKAMYLLGQNPDTDNQIWHLPTAKPITGRAFIELAAAIYNTKPSYMRINKLMLFMIGLFDKLIMGTVEMYYQHSNDYVFDSSKFEKAFNFKPTSYRDGIKHMAETLYKG</sequence>
<proteinExistence type="predicted"/>
<accession>A0ABW5XLS7</accession>
<protein>
    <submittedName>
        <fullName evidence="2">NAD-dependent epimerase/dehydratase family protein</fullName>
    </submittedName>
</protein>
<evidence type="ECO:0000313" key="3">
    <source>
        <dbReference type="Proteomes" id="UP001597601"/>
    </source>
</evidence>